<dbReference type="InterPro" id="IPR000683">
    <property type="entry name" value="Gfo/Idh/MocA-like_OxRdtase_N"/>
</dbReference>
<dbReference type="Pfam" id="PF01408">
    <property type="entry name" value="GFO_IDH_MocA"/>
    <property type="match status" value="1"/>
</dbReference>
<feature type="domain" description="Gfo/Idh/MocA-like oxidoreductase N-terminal" evidence="2">
    <location>
        <begin position="8"/>
        <end position="118"/>
    </location>
</feature>
<dbReference type="PANTHER" id="PTHR43249">
    <property type="entry name" value="UDP-N-ACETYL-2-AMINO-2-DEOXY-D-GLUCURONATE OXIDASE"/>
    <property type="match status" value="1"/>
</dbReference>
<accession>A0ABM8GHH1</accession>
<evidence type="ECO:0000313" key="5">
    <source>
        <dbReference type="EMBL" id="BDZ52271.1"/>
    </source>
</evidence>
<dbReference type="RefSeq" id="WP_286344877.1">
    <property type="nucleotide sequence ID" value="NZ_AP027732.1"/>
</dbReference>
<dbReference type="PANTHER" id="PTHR43249:SF1">
    <property type="entry name" value="D-GLUCOSIDE 3-DEHYDROGENASE"/>
    <property type="match status" value="1"/>
</dbReference>
<dbReference type="Proteomes" id="UP001321486">
    <property type="component" value="Chromosome"/>
</dbReference>
<dbReference type="SUPFAM" id="SSF55347">
    <property type="entry name" value="Glyceraldehyde-3-phosphate dehydrogenase-like, C-terminal domain"/>
    <property type="match status" value="1"/>
</dbReference>
<keyword evidence="6" id="KW-1185">Reference proteome</keyword>
<proteinExistence type="predicted"/>
<gene>
    <name evidence="4" type="ORF">GCM10025867_00390</name>
    <name evidence="5" type="ORF">GCM10025867_45120</name>
</gene>
<protein>
    <submittedName>
        <fullName evidence="4">Oxidoreductase</fullName>
    </submittedName>
</protein>
<evidence type="ECO:0000313" key="4">
    <source>
        <dbReference type="EMBL" id="BDZ47798.1"/>
    </source>
</evidence>
<keyword evidence="1" id="KW-0520">NAD</keyword>
<dbReference type="Pfam" id="PF22725">
    <property type="entry name" value="GFO_IDH_MocA_C3"/>
    <property type="match status" value="1"/>
</dbReference>
<evidence type="ECO:0000256" key="1">
    <source>
        <dbReference type="ARBA" id="ARBA00023027"/>
    </source>
</evidence>
<dbReference type="Gene3D" id="3.30.360.10">
    <property type="entry name" value="Dihydrodipicolinate Reductase, domain 2"/>
    <property type="match status" value="1"/>
</dbReference>
<name>A0ABM8GHH1_9MICO</name>
<dbReference type="InterPro" id="IPR036291">
    <property type="entry name" value="NAD(P)-bd_dom_sf"/>
</dbReference>
<dbReference type="InterPro" id="IPR055170">
    <property type="entry name" value="GFO_IDH_MocA-like_dom"/>
</dbReference>
<sequence>MTQSSPPVRVAIVGAGGIASGAHLPALESLGGRTTVVAIADLDQDRARTVAANWGIPAVYGDIDEMLEGVHPELVLVCTPPVAHRDAVVKALDAGAWVLCEKPPTLSLAEYDDIAAHEGDAGPYASYVFQHRFGSAAQRLRRQIGTGELGSPLVAVCHTLWYRAPSYFEVPWRGKWATEGGGPTMGHGIHQMDLLLSLLGDWTSVIAQTATLERDVETEDVSFAIVTFESGAVASVVNSLLSPRETSYLRFDFTDATVEVEHLYGYDNSDWTWTPAPSIDRAVSDAWPPTDDIRSSHAAQLTALLDAMAEGRRPPSSGADGRRVLELIAGIYRSAATAAPVARTDLDASDPFYSTMSGAREERAHV</sequence>
<organism evidence="4 6">
    <name type="scientific">Frondihabitans sucicola</name>
    <dbReference type="NCBI Taxonomy" id="1268041"/>
    <lineage>
        <taxon>Bacteria</taxon>
        <taxon>Bacillati</taxon>
        <taxon>Actinomycetota</taxon>
        <taxon>Actinomycetes</taxon>
        <taxon>Micrococcales</taxon>
        <taxon>Microbacteriaceae</taxon>
        <taxon>Frondihabitans</taxon>
    </lineage>
</organism>
<feature type="domain" description="GFO/IDH/MocA-like oxidoreductase" evidence="3">
    <location>
        <begin position="138"/>
        <end position="256"/>
    </location>
</feature>
<dbReference type="EMBL" id="AP027732">
    <property type="protein sequence ID" value="BDZ47798.1"/>
    <property type="molecule type" value="Genomic_DNA"/>
</dbReference>
<evidence type="ECO:0000313" key="6">
    <source>
        <dbReference type="Proteomes" id="UP001321486"/>
    </source>
</evidence>
<evidence type="ECO:0000259" key="3">
    <source>
        <dbReference type="Pfam" id="PF22725"/>
    </source>
</evidence>
<dbReference type="InterPro" id="IPR052515">
    <property type="entry name" value="Gfo/Idh/MocA_Oxidoreductase"/>
</dbReference>
<evidence type="ECO:0000259" key="2">
    <source>
        <dbReference type="Pfam" id="PF01408"/>
    </source>
</evidence>
<reference evidence="4" key="3">
    <citation type="submission" date="2023-02" db="EMBL/GenBank/DDBJ databases">
        <authorList>
            <person name="Sun Q."/>
            <person name="Mori K."/>
        </authorList>
    </citation>
    <scope>NUCLEOTIDE SEQUENCE</scope>
    <source>
        <strain evidence="4">NBRC 108728</strain>
    </source>
</reference>
<dbReference type="EMBL" id="AP027732">
    <property type="protein sequence ID" value="BDZ52271.1"/>
    <property type="molecule type" value="Genomic_DNA"/>
</dbReference>
<dbReference type="SUPFAM" id="SSF51735">
    <property type="entry name" value="NAD(P)-binding Rossmann-fold domains"/>
    <property type="match status" value="1"/>
</dbReference>
<reference evidence="4" key="1">
    <citation type="journal article" date="2014" name="Int. J. Syst. Evol. Microbiol.">
        <title>Complete genome of a new Firmicutes species belonging to the dominant human colonic microbiota ('Ruminococcus bicirculans') reveals two chromosomes and a selective capacity to utilize plant glucans.</title>
        <authorList>
            <consortium name="NISC Comparative Sequencing Program"/>
            <person name="Wegmann U."/>
            <person name="Louis P."/>
            <person name="Goesmann A."/>
            <person name="Henrissat B."/>
            <person name="Duncan S.H."/>
            <person name="Flint H.J."/>
        </authorList>
    </citation>
    <scope>NUCLEOTIDE SEQUENCE</scope>
    <source>
        <strain evidence="4">NBRC 108728</strain>
    </source>
</reference>
<reference evidence="6" key="2">
    <citation type="journal article" date="2019" name="Int. J. Syst. Evol. Microbiol.">
        <title>The Global Catalogue of Microorganisms (GCM) 10K type strain sequencing project: providing services to taxonomists for standard genome sequencing and annotation.</title>
        <authorList>
            <consortium name="The Broad Institute Genomics Platform"/>
            <consortium name="The Broad Institute Genome Sequencing Center for Infectious Disease"/>
            <person name="Wu L."/>
            <person name="Ma J."/>
        </authorList>
    </citation>
    <scope>NUCLEOTIDE SEQUENCE [LARGE SCALE GENOMIC DNA]</scope>
    <source>
        <strain evidence="6">NBRC 108728</strain>
    </source>
</reference>
<dbReference type="Gene3D" id="3.40.50.720">
    <property type="entry name" value="NAD(P)-binding Rossmann-like Domain"/>
    <property type="match status" value="1"/>
</dbReference>